<dbReference type="AlphaFoldDB" id="A0AAP2D7E7"/>
<protein>
    <submittedName>
        <fullName evidence="3">Outer membrane beta-barrel protein</fullName>
    </submittedName>
</protein>
<dbReference type="RefSeq" id="WP_254089745.1">
    <property type="nucleotide sequence ID" value="NZ_JAHESC010000009.1"/>
</dbReference>
<dbReference type="SUPFAM" id="SSF56925">
    <property type="entry name" value="OMPA-like"/>
    <property type="match status" value="1"/>
</dbReference>
<feature type="chain" id="PRO_5042969678" evidence="1">
    <location>
        <begin position="22"/>
        <end position="383"/>
    </location>
</feature>
<evidence type="ECO:0000313" key="4">
    <source>
        <dbReference type="Proteomes" id="UP001319180"/>
    </source>
</evidence>
<dbReference type="InterPro" id="IPR011250">
    <property type="entry name" value="OMP/PagP_B-barrel"/>
</dbReference>
<comment type="caution">
    <text evidence="3">The sequence shown here is derived from an EMBL/GenBank/DDBJ whole genome shotgun (WGS) entry which is preliminary data.</text>
</comment>
<sequence length="383" mass="44303">MLRYQSFLWIALFLASFRTVAQDECELTLNRATDEFNAGHLYVIPSILSGCLQKNQNKEWRQRAFLLLSETYLLLEDPFNAENSYLEVLRADPEFVTDEKRDPIDLVYLSSKFTTTPIFTLFAKAGANVSFIHTILDRQATDGHQQNLLRPGGQAAVGVEWNYNDHFSAMLEGTYVFSSYKQRISGIYGRDLADVYDRQSWARVPLSIKYSDVEGKYRPYIYAGVSLDLLLGDRVTITYSDRNYNPTADREENIDRESPVLKFKPKRNLLNRSWHIGAGVKYKVDLDYVFIDLRYSFGLTNLVDARNSIYEYDDSSPRTSEGFQSGAEAALRWGYVDDLFRMDHLYLSVGYIHPLYKPRKLKKARSKSVMRNLKKQDHVTTEK</sequence>
<gene>
    <name evidence="3" type="ORF">KK078_08075</name>
</gene>
<reference evidence="3 4" key="1">
    <citation type="submission" date="2021-05" db="EMBL/GenBank/DDBJ databases">
        <title>A Polyphasic approach of four new species of the genus Ohtaekwangia: Ohtaekwangia histidinii sp. nov., Ohtaekwangia cretensis sp. nov., Ohtaekwangia indiensis sp. nov., Ohtaekwangia reichenbachii sp. nov. from diverse environment.</title>
        <authorList>
            <person name="Octaviana S."/>
        </authorList>
    </citation>
    <scope>NUCLEOTIDE SEQUENCE [LARGE SCALE GENOMIC DNA]</scope>
    <source>
        <strain evidence="3 4">PWU37</strain>
    </source>
</reference>
<dbReference type="Proteomes" id="UP001319180">
    <property type="component" value="Unassembled WGS sequence"/>
</dbReference>
<evidence type="ECO:0000256" key="1">
    <source>
        <dbReference type="SAM" id="SignalP"/>
    </source>
</evidence>
<accession>A0AAP2D7E7</accession>
<proteinExistence type="predicted"/>
<organism evidence="3 4">
    <name type="scientific">Dawidia soli</name>
    <dbReference type="NCBI Taxonomy" id="2782352"/>
    <lineage>
        <taxon>Bacteria</taxon>
        <taxon>Pseudomonadati</taxon>
        <taxon>Bacteroidota</taxon>
        <taxon>Cytophagia</taxon>
        <taxon>Cytophagales</taxon>
        <taxon>Chryseotaleaceae</taxon>
        <taxon>Dawidia</taxon>
    </lineage>
</organism>
<keyword evidence="4" id="KW-1185">Reference proteome</keyword>
<dbReference type="InterPro" id="IPR025665">
    <property type="entry name" value="Beta-barrel_OMP_2"/>
</dbReference>
<dbReference type="Pfam" id="PF13568">
    <property type="entry name" value="OMP_b-brl_2"/>
    <property type="match status" value="1"/>
</dbReference>
<feature type="signal peptide" evidence="1">
    <location>
        <begin position="1"/>
        <end position="21"/>
    </location>
</feature>
<dbReference type="EMBL" id="JAHESC010000009">
    <property type="protein sequence ID" value="MBT1686507.1"/>
    <property type="molecule type" value="Genomic_DNA"/>
</dbReference>
<evidence type="ECO:0000313" key="3">
    <source>
        <dbReference type="EMBL" id="MBT1686507.1"/>
    </source>
</evidence>
<dbReference type="Gene3D" id="2.40.160.20">
    <property type="match status" value="1"/>
</dbReference>
<name>A0AAP2D7E7_9BACT</name>
<keyword evidence="1" id="KW-0732">Signal</keyword>
<evidence type="ECO:0000259" key="2">
    <source>
        <dbReference type="Pfam" id="PF13568"/>
    </source>
</evidence>
<feature type="domain" description="Outer membrane protein beta-barrel" evidence="2">
    <location>
        <begin position="126"/>
        <end position="302"/>
    </location>
</feature>